<dbReference type="EMBL" id="WUEY01000012">
    <property type="protein sequence ID" value="NEI72491.1"/>
    <property type="molecule type" value="Genomic_DNA"/>
</dbReference>
<feature type="transmembrane region" description="Helical" evidence="7">
    <location>
        <begin position="74"/>
        <end position="93"/>
    </location>
</feature>
<evidence type="ECO:0000256" key="3">
    <source>
        <dbReference type="ARBA" id="ARBA00022475"/>
    </source>
</evidence>
<dbReference type="InterPro" id="IPR049177">
    <property type="entry name" value="MgtC_SapB_SrpB_YhiD_N"/>
</dbReference>
<dbReference type="PRINTS" id="PR01837">
    <property type="entry name" value="MGTCSAPBPROT"/>
</dbReference>
<reference evidence="9 10" key="1">
    <citation type="submission" date="2019-12" db="EMBL/GenBank/DDBJ databases">
        <title>Rhizobium genotypes associated with high levels of biological nitrogen fixation by grain legumes in a temperate-maritime cropping system.</title>
        <authorList>
            <person name="Maluk M."/>
            <person name="Francesc Ferrando Molina F."/>
            <person name="Lopez Del Egido L."/>
            <person name="Lafos M."/>
            <person name="Langarica-Fuentes A."/>
            <person name="Gebre Yohannes G."/>
            <person name="Young M.W."/>
            <person name="Martin P."/>
            <person name="Gantlett R."/>
            <person name="Kenicer G."/>
            <person name="Hawes C."/>
            <person name="Begg G.S."/>
            <person name="Quilliam R.S."/>
            <person name="Squire G.R."/>
            <person name="Poole P.S."/>
            <person name="Young P.W."/>
            <person name="Iannetta P.M."/>
            <person name="James E.K."/>
        </authorList>
    </citation>
    <scope>NUCLEOTIDE SEQUENCE [LARGE SCALE GENOMIC DNA]</scope>
    <source>
        <strain evidence="9 10">JHI1118</strain>
    </source>
</reference>
<sequence>MPVVPTWTEIAWRLALTVAAGCLIGLNREAGGHPAGFRTTLLVGLAACLAMIQANLLLGASGKTDQSFAVMDTLRFPLGILTGVGFIGGGVILKRGDMVTGVTTAATLWIMTAIGLCIGGGQWIVGSTGAIIAFVVLSPFKLFDQAIPRMQKARVVIEPLDSSDIVDLSQFLPQCSSCRLISRKLTESKHIALTFEIGWRKVELIALSRHLEELGSKRFRILELEFLNATT</sequence>
<evidence type="ECO:0000256" key="7">
    <source>
        <dbReference type="RuleBase" id="RU365041"/>
    </source>
</evidence>
<dbReference type="PANTHER" id="PTHR33778">
    <property type="entry name" value="PROTEIN MGTC"/>
    <property type="match status" value="1"/>
</dbReference>
<protein>
    <recommendedName>
        <fullName evidence="7">Protein MgtC</fullName>
    </recommendedName>
</protein>
<evidence type="ECO:0000256" key="2">
    <source>
        <dbReference type="ARBA" id="ARBA00009298"/>
    </source>
</evidence>
<dbReference type="Proteomes" id="UP000483035">
    <property type="component" value="Unassembled WGS sequence"/>
</dbReference>
<keyword evidence="4 7" id="KW-0812">Transmembrane</keyword>
<keyword evidence="7" id="KW-0997">Cell inner membrane</keyword>
<evidence type="ECO:0000256" key="5">
    <source>
        <dbReference type="ARBA" id="ARBA00022989"/>
    </source>
</evidence>
<evidence type="ECO:0000313" key="10">
    <source>
        <dbReference type="Proteomes" id="UP000483035"/>
    </source>
</evidence>
<evidence type="ECO:0000259" key="8">
    <source>
        <dbReference type="Pfam" id="PF02308"/>
    </source>
</evidence>
<feature type="transmembrane region" description="Helical" evidence="7">
    <location>
        <begin position="6"/>
        <end position="27"/>
    </location>
</feature>
<comment type="caution">
    <text evidence="9">The sequence shown here is derived from an EMBL/GenBank/DDBJ whole genome shotgun (WGS) entry which is preliminary data.</text>
</comment>
<evidence type="ECO:0000256" key="4">
    <source>
        <dbReference type="ARBA" id="ARBA00022692"/>
    </source>
</evidence>
<gene>
    <name evidence="9" type="ORF">GR212_23250</name>
</gene>
<keyword evidence="3" id="KW-1003">Cell membrane</keyword>
<evidence type="ECO:0000256" key="1">
    <source>
        <dbReference type="ARBA" id="ARBA00004651"/>
    </source>
</evidence>
<proteinExistence type="inferred from homology"/>
<dbReference type="AlphaFoldDB" id="A0A6L9UB26"/>
<organism evidence="9 10">
    <name type="scientific">Rhizobium lusitanum</name>
    <dbReference type="NCBI Taxonomy" id="293958"/>
    <lineage>
        <taxon>Bacteria</taxon>
        <taxon>Pseudomonadati</taxon>
        <taxon>Pseudomonadota</taxon>
        <taxon>Alphaproteobacteria</taxon>
        <taxon>Hyphomicrobiales</taxon>
        <taxon>Rhizobiaceae</taxon>
        <taxon>Rhizobium/Agrobacterium group</taxon>
        <taxon>Rhizobium</taxon>
    </lineage>
</organism>
<keyword evidence="6 7" id="KW-0472">Membrane</keyword>
<feature type="domain" description="MgtC/SapB/SrpB/YhiD N-terminal" evidence="8">
    <location>
        <begin position="14"/>
        <end position="142"/>
    </location>
</feature>
<evidence type="ECO:0000256" key="6">
    <source>
        <dbReference type="ARBA" id="ARBA00023136"/>
    </source>
</evidence>
<feature type="transmembrane region" description="Helical" evidence="7">
    <location>
        <begin position="39"/>
        <end position="62"/>
    </location>
</feature>
<dbReference type="GO" id="GO:0005886">
    <property type="term" value="C:plasma membrane"/>
    <property type="evidence" value="ECO:0007669"/>
    <property type="project" value="UniProtKB-SubCell"/>
</dbReference>
<dbReference type="Pfam" id="PF02308">
    <property type="entry name" value="MgtC"/>
    <property type="match status" value="1"/>
</dbReference>
<name>A0A6L9UB26_9HYPH</name>
<evidence type="ECO:0000313" key="9">
    <source>
        <dbReference type="EMBL" id="NEI72491.1"/>
    </source>
</evidence>
<comment type="similarity">
    <text evidence="2 7">Belongs to the MgtC/SapB family.</text>
</comment>
<dbReference type="PANTHER" id="PTHR33778:SF1">
    <property type="entry name" value="MAGNESIUM TRANSPORTER YHID-RELATED"/>
    <property type="match status" value="1"/>
</dbReference>
<keyword evidence="5 7" id="KW-1133">Transmembrane helix</keyword>
<accession>A0A6L9UB26</accession>
<dbReference type="InterPro" id="IPR003416">
    <property type="entry name" value="MgtC/SapB/SrpB/YhiD_fam"/>
</dbReference>
<comment type="subcellular location">
    <subcellularLocation>
        <location evidence="7">Cell inner membrane</location>
        <topology evidence="7">Multi-pass membrane protein</topology>
    </subcellularLocation>
    <subcellularLocation>
        <location evidence="1">Cell membrane</location>
        <topology evidence="1">Multi-pass membrane protein</topology>
    </subcellularLocation>
</comment>
<feature type="transmembrane region" description="Helical" evidence="7">
    <location>
        <begin position="124"/>
        <end position="143"/>
    </location>
</feature>